<keyword evidence="1" id="KW-0472">Membrane</keyword>
<evidence type="ECO:0000313" key="2">
    <source>
        <dbReference type="EMBL" id="EKY02893.1"/>
    </source>
</evidence>
<keyword evidence="1" id="KW-0812">Transmembrane</keyword>
<dbReference type="PATRIC" id="fig|1127699.3.peg.550"/>
<evidence type="ECO:0000313" key="3">
    <source>
        <dbReference type="Proteomes" id="UP000010433"/>
    </source>
</evidence>
<organism evidence="2 3">
    <name type="scientific">Hoylesella saccharolytica F0055</name>
    <dbReference type="NCBI Taxonomy" id="1127699"/>
    <lineage>
        <taxon>Bacteria</taxon>
        <taxon>Pseudomonadati</taxon>
        <taxon>Bacteroidota</taxon>
        <taxon>Bacteroidia</taxon>
        <taxon>Bacteroidales</taxon>
        <taxon>Prevotellaceae</taxon>
        <taxon>Hoylesella</taxon>
    </lineage>
</organism>
<reference evidence="2 3" key="1">
    <citation type="submission" date="2012-05" db="EMBL/GenBank/DDBJ databases">
        <authorList>
            <person name="Weinstock G."/>
            <person name="Sodergren E."/>
            <person name="Lobos E.A."/>
            <person name="Fulton L."/>
            <person name="Fulton R."/>
            <person name="Courtney L."/>
            <person name="Fronick C."/>
            <person name="O'Laughlin M."/>
            <person name="Godfrey J."/>
            <person name="Wilson R.M."/>
            <person name="Miner T."/>
            <person name="Farmer C."/>
            <person name="Delehaunty K."/>
            <person name="Cordes M."/>
            <person name="Minx P."/>
            <person name="Tomlinson C."/>
            <person name="Chen J."/>
            <person name="Wollam A."/>
            <person name="Pepin K.H."/>
            <person name="Bhonagiri V."/>
            <person name="Zhang X."/>
            <person name="Suruliraj S."/>
            <person name="Warren W."/>
            <person name="Mitreva M."/>
            <person name="Mardis E.R."/>
            <person name="Wilson R.K."/>
        </authorList>
    </citation>
    <scope>NUCLEOTIDE SEQUENCE [LARGE SCALE GENOMIC DNA]</scope>
    <source>
        <strain evidence="2 3">F0055</strain>
    </source>
</reference>
<dbReference type="EMBL" id="AMEP01000044">
    <property type="protein sequence ID" value="EKY02893.1"/>
    <property type="molecule type" value="Genomic_DNA"/>
</dbReference>
<dbReference type="Proteomes" id="UP000010433">
    <property type="component" value="Unassembled WGS sequence"/>
</dbReference>
<gene>
    <name evidence="2" type="ORF">HMPREF9151_00600</name>
</gene>
<dbReference type="HOGENOM" id="CLU_3028574_0_0_10"/>
<keyword evidence="3" id="KW-1185">Reference proteome</keyword>
<evidence type="ECO:0000256" key="1">
    <source>
        <dbReference type="SAM" id="Phobius"/>
    </source>
</evidence>
<name>L1NHP0_9BACT</name>
<proteinExistence type="predicted"/>
<dbReference type="AlphaFoldDB" id="L1NHP0"/>
<feature type="transmembrane region" description="Helical" evidence="1">
    <location>
        <begin position="36"/>
        <end position="54"/>
    </location>
</feature>
<sequence>MFTLFSKGFLSFVIYLLIGFVCKVIGTETILQYLKIGYFIYLFIVMEWLVCVAAL</sequence>
<keyword evidence="1" id="KW-1133">Transmembrane helix</keyword>
<protein>
    <submittedName>
        <fullName evidence="2">Uncharacterized protein</fullName>
    </submittedName>
</protein>
<accession>L1NHP0</accession>
<comment type="caution">
    <text evidence="2">The sequence shown here is derived from an EMBL/GenBank/DDBJ whole genome shotgun (WGS) entry which is preliminary data.</text>
</comment>